<dbReference type="GO" id="GO:0000417">
    <property type="term" value="C:HIR complex"/>
    <property type="evidence" value="ECO:0007669"/>
    <property type="project" value="TreeGrafter"/>
</dbReference>
<dbReference type="GeneID" id="17287009"/>
<dbReference type="AlphaFoldDB" id="A0A0D3L154"/>
<dbReference type="KEGG" id="ehx:EMIHUDRAFT_61017"/>
<dbReference type="PRINTS" id="PR00320">
    <property type="entry name" value="GPROTEINBRPT"/>
</dbReference>
<sequence length="208" mass="22050">MKPAWVDHDSQPIFSIHVHPDGSRFATAGQDHLIKLWAMRPPRLLATLDGHHGAVNCVRWSADGLLLASGSDDHLVMLWRQAAAGEAGASAPFGSRAPPSAERWRCVLTLTGHAGDVVDLAWAPAGHRLASVSLDNTVRVWEAAGAAAGGGAQLGGAQQQVAVLQGHHGMAKGVGWDPVGRYIASQGDDRAVLVWESREWSLAGARCW</sequence>
<evidence type="ECO:0000256" key="6">
    <source>
        <dbReference type="ARBA" id="ARBA00023242"/>
    </source>
</evidence>
<dbReference type="eggNOG" id="KOG0973">
    <property type="taxonomic scope" value="Eukaryota"/>
</dbReference>
<dbReference type="Proteomes" id="UP000013827">
    <property type="component" value="Unassembled WGS sequence"/>
</dbReference>
<evidence type="ECO:0000313" key="10">
    <source>
        <dbReference type="Proteomes" id="UP000013827"/>
    </source>
</evidence>
<reference evidence="10" key="1">
    <citation type="journal article" date="2013" name="Nature">
        <title>Pan genome of the phytoplankton Emiliania underpins its global distribution.</title>
        <authorList>
            <person name="Read B.A."/>
            <person name="Kegel J."/>
            <person name="Klute M.J."/>
            <person name="Kuo A."/>
            <person name="Lefebvre S.C."/>
            <person name="Maumus F."/>
            <person name="Mayer C."/>
            <person name="Miller J."/>
            <person name="Monier A."/>
            <person name="Salamov A."/>
            <person name="Young J."/>
            <person name="Aguilar M."/>
            <person name="Claverie J.M."/>
            <person name="Frickenhaus S."/>
            <person name="Gonzalez K."/>
            <person name="Herman E.K."/>
            <person name="Lin Y.C."/>
            <person name="Napier J."/>
            <person name="Ogata H."/>
            <person name="Sarno A.F."/>
            <person name="Shmutz J."/>
            <person name="Schroeder D."/>
            <person name="de Vargas C."/>
            <person name="Verret F."/>
            <person name="von Dassow P."/>
            <person name="Valentin K."/>
            <person name="Van de Peer Y."/>
            <person name="Wheeler G."/>
            <person name="Dacks J.B."/>
            <person name="Delwiche C.F."/>
            <person name="Dyhrman S.T."/>
            <person name="Glockner G."/>
            <person name="John U."/>
            <person name="Richards T."/>
            <person name="Worden A.Z."/>
            <person name="Zhang X."/>
            <person name="Grigoriev I.V."/>
            <person name="Allen A.E."/>
            <person name="Bidle K."/>
            <person name="Borodovsky M."/>
            <person name="Bowler C."/>
            <person name="Brownlee C."/>
            <person name="Cock J.M."/>
            <person name="Elias M."/>
            <person name="Gladyshev V.N."/>
            <person name="Groth M."/>
            <person name="Guda C."/>
            <person name="Hadaegh A."/>
            <person name="Iglesias-Rodriguez M.D."/>
            <person name="Jenkins J."/>
            <person name="Jones B.M."/>
            <person name="Lawson T."/>
            <person name="Leese F."/>
            <person name="Lindquist E."/>
            <person name="Lobanov A."/>
            <person name="Lomsadze A."/>
            <person name="Malik S.B."/>
            <person name="Marsh M.E."/>
            <person name="Mackinder L."/>
            <person name="Mock T."/>
            <person name="Mueller-Roeber B."/>
            <person name="Pagarete A."/>
            <person name="Parker M."/>
            <person name="Probert I."/>
            <person name="Quesneville H."/>
            <person name="Raines C."/>
            <person name="Rensing S.A."/>
            <person name="Riano-Pachon D.M."/>
            <person name="Richier S."/>
            <person name="Rokitta S."/>
            <person name="Shiraiwa Y."/>
            <person name="Soanes D.M."/>
            <person name="van der Giezen M."/>
            <person name="Wahlund T.M."/>
            <person name="Williams B."/>
            <person name="Wilson W."/>
            <person name="Wolfe G."/>
            <person name="Wurch L.L."/>
        </authorList>
    </citation>
    <scope>NUCLEOTIDE SEQUENCE</scope>
</reference>
<feature type="repeat" description="WD" evidence="7">
    <location>
        <begin position="6"/>
        <end position="47"/>
    </location>
</feature>
<dbReference type="EnsemblProtists" id="EOD41739">
    <property type="protein sequence ID" value="EOD41739"/>
    <property type="gene ID" value="EMIHUDRAFT_61017"/>
</dbReference>
<evidence type="ECO:0000256" key="5">
    <source>
        <dbReference type="ARBA" id="ARBA00022853"/>
    </source>
</evidence>
<dbReference type="PROSITE" id="PS50294">
    <property type="entry name" value="WD_REPEATS_REGION"/>
    <property type="match status" value="4"/>
</dbReference>
<evidence type="ECO:0000256" key="1">
    <source>
        <dbReference type="ARBA" id="ARBA00004123"/>
    </source>
</evidence>
<evidence type="ECO:0000256" key="4">
    <source>
        <dbReference type="ARBA" id="ARBA00022737"/>
    </source>
</evidence>
<dbReference type="STRING" id="2903.R1G7C6"/>
<dbReference type="InterPro" id="IPR036322">
    <property type="entry name" value="WD40_repeat_dom_sf"/>
</dbReference>
<keyword evidence="3 7" id="KW-0853">WD repeat</keyword>
<keyword evidence="5" id="KW-0156">Chromatin regulator</keyword>
<dbReference type="PANTHER" id="PTHR13831:SF0">
    <property type="entry name" value="PROTEIN HIRA"/>
    <property type="match status" value="1"/>
</dbReference>
<dbReference type="GO" id="GO:0031491">
    <property type="term" value="F:nucleosome binding"/>
    <property type="evidence" value="ECO:0007669"/>
    <property type="project" value="TreeGrafter"/>
</dbReference>
<dbReference type="GO" id="GO:0005634">
    <property type="term" value="C:nucleus"/>
    <property type="evidence" value="ECO:0007669"/>
    <property type="project" value="UniProtKB-SubCell"/>
</dbReference>
<dbReference type="InterPro" id="IPR055410">
    <property type="entry name" value="Beta-prop_CAF1B_HIR1"/>
</dbReference>
<dbReference type="Gene3D" id="2.130.10.10">
    <property type="entry name" value="YVTN repeat-like/Quinoprotein amine dehydrogenase"/>
    <property type="match status" value="2"/>
</dbReference>
<evidence type="ECO:0000256" key="7">
    <source>
        <dbReference type="PROSITE-ProRule" id="PRU00221"/>
    </source>
</evidence>
<evidence type="ECO:0000256" key="3">
    <source>
        <dbReference type="ARBA" id="ARBA00022574"/>
    </source>
</evidence>
<evidence type="ECO:0000313" key="9">
    <source>
        <dbReference type="EnsemblProtists" id="EOD41739"/>
    </source>
</evidence>
<name>A0A0D3L154_EMIH1</name>
<dbReference type="OMA" id="MHIFAFI"/>
<dbReference type="GO" id="GO:0006351">
    <property type="term" value="P:DNA-templated transcription"/>
    <property type="evidence" value="ECO:0007669"/>
    <property type="project" value="InterPro"/>
</dbReference>
<comment type="similarity">
    <text evidence="2">Belongs to the WD repeat HIR1 family.</text>
</comment>
<dbReference type="PaxDb" id="2903-EOD41739"/>
<dbReference type="GO" id="GO:0006338">
    <property type="term" value="P:chromatin remodeling"/>
    <property type="evidence" value="ECO:0007669"/>
    <property type="project" value="TreeGrafter"/>
</dbReference>
<dbReference type="InterPro" id="IPR001680">
    <property type="entry name" value="WD40_rpt"/>
</dbReference>
<dbReference type="PROSITE" id="PS50082">
    <property type="entry name" value="WD_REPEATS_2"/>
    <property type="match status" value="4"/>
</dbReference>
<evidence type="ECO:0000256" key="2">
    <source>
        <dbReference type="ARBA" id="ARBA00007306"/>
    </source>
</evidence>
<keyword evidence="10" id="KW-1185">Reference proteome</keyword>
<dbReference type="HOGENOM" id="CLU_010127_1_2_1"/>
<feature type="repeat" description="WD" evidence="7">
    <location>
        <begin position="48"/>
        <end position="79"/>
    </location>
</feature>
<dbReference type="Pfam" id="PF24105">
    <property type="entry name" value="Beta-prop_CAF1B_HIR1"/>
    <property type="match status" value="1"/>
</dbReference>
<dbReference type="GO" id="GO:0000785">
    <property type="term" value="C:chromatin"/>
    <property type="evidence" value="ECO:0007669"/>
    <property type="project" value="TreeGrafter"/>
</dbReference>
<evidence type="ECO:0000259" key="8">
    <source>
        <dbReference type="Pfam" id="PF24105"/>
    </source>
</evidence>
<dbReference type="RefSeq" id="XP_005794168.1">
    <property type="nucleotide sequence ID" value="XM_005794111.1"/>
</dbReference>
<keyword evidence="4" id="KW-0677">Repeat</keyword>
<feature type="repeat" description="WD" evidence="7">
    <location>
        <begin position="164"/>
        <end position="196"/>
    </location>
</feature>
<dbReference type="InterPro" id="IPR031120">
    <property type="entry name" value="HIR1-like"/>
</dbReference>
<dbReference type="SMART" id="SM00320">
    <property type="entry name" value="WD40"/>
    <property type="match status" value="4"/>
</dbReference>
<organism evidence="9 10">
    <name type="scientific">Emiliania huxleyi (strain CCMP1516)</name>
    <dbReference type="NCBI Taxonomy" id="280463"/>
    <lineage>
        <taxon>Eukaryota</taxon>
        <taxon>Haptista</taxon>
        <taxon>Haptophyta</taxon>
        <taxon>Prymnesiophyceae</taxon>
        <taxon>Isochrysidales</taxon>
        <taxon>Noelaerhabdaceae</taxon>
        <taxon>Emiliania</taxon>
    </lineage>
</organism>
<keyword evidence="6" id="KW-0539">Nucleus</keyword>
<feature type="domain" description="CAF1B/HIR1 beta-propeller" evidence="8">
    <location>
        <begin position="8"/>
        <end position="197"/>
    </location>
</feature>
<accession>A0A0D3L154</accession>
<dbReference type="PANTHER" id="PTHR13831">
    <property type="entry name" value="MEMBER OF THE HIR1 FAMILY OF WD-REPEAT PROTEINS"/>
    <property type="match status" value="1"/>
</dbReference>
<dbReference type="InterPro" id="IPR020472">
    <property type="entry name" value="WD40_PAC1"/>
</dbReference>
<feature type="repeat" description="WD" evidence="7">
    <location>
        <begin position="110"/>
        <end position="142"/>
    </location>
</feature>
<comment type="subcellular location">
    <subcellularLocation>
        <location evidence="1">Nucleus</location>
    </subcellularLocation>
</comment>
<dbReference type="InterPro" id="IPR015943">
    <property type="entry name" value="WD40/YVTN_repeat-like_dom_sf"/>
</dbReference>
<reference evidence="9" key="2">
    <citation type="submission" date="2024-10" db="UniProtKB">
        <authorList>
            <consortium name="EnsemblProtists"/>
        </authorList>
    </citation>
    <scope>IDENTIFICATION</scope>
</reference>
<proteinExistence type="inferred from homology"/>
<protein>
    <recommendedName>
        <fullName evidence="8">CAF1B/HIR1 beta-propeller domain-containing protein</fullName>
    </recommendedName>
</protein>
<dbReference type="SUPFAM" id="SSF50978">
    <property type="entry name" value="WD40 repeat-like"/>
    <property type="match status" value="1"/>
</dbReference>